<dbReference type="PROSITE" id="PS01218">
    <property type="entry name" value="TATC"/>
    <property type="match status" value="1"/>
</dbReference>
<organism evidence="6">
    <name type="scientific">marine metagenome</name>
    <dbReference type="NCBI Taxonomy" id="408172"/>
    <lineage>
        <taxon>unclassified sequences</taxon>
        <taxon>metagenomes</taxon>
        <taxon>ecological metagenomes</taxon>
    </lineage>
</organism>
<feature type="transmembrane region" description="Helical" evidence="5">
    <location>
        <begin position="21"/>
        <end position="39"/>
    </location>
</feature>
<evidence type="ECO:0000256" key="1">
    <source>
        <dbReference type="ARBA" id="ARBA00004141"/>
    </source>
</evidence>
<proteinExistence type="inferred from homology"/>
<evidence type="ECO:0000256" key="3">
    <source>
        <dbReference type="ARBA" id="ARBA00022989"/>
    </source>
</evidence>
<comment type="subcellular location">
    <subcellularLocation>
        <location evidence="1">Membrane</location>
        <topology evidence="1">Multi-pass membrane protein</topology>
    </subcellularLocation>
</comment>
<feature type="transmembrane region" description="Helical" evidence="5">
    <location>
        <begin position="117"/>
        <end position="138"/>
    </location>
</feature>
<dbReference type="PRINTS" id="PR01840">
    <property type="entry name" value="TATCFAMILY"/>
</dbReference>
<dbReference type="InterPro" id="IPR002033">
    <property type="entry name" value="TatC"/>
</dbReference>
<evidence type="ECO:0000256" key="2">
    <source>
        <dbReference type="ARBA" id="ARBA00022692"/>
    </source>
</evidence>
<dbReference type="GO" id="GO:0065002">
    <property type="term" value="P:intracellular protein transmembrane transport"/>
    <property type="evidence" value="ECO:0007669"/>
    <property type="project" value="TreeGrafter"/>
</dbReference>
<sequence>MSSEDKKLSFIEHLKELRRRLIRSVIAILVVFAPLIYFSNDIYQFASNPLQNFLLGQSTMIATEVASPFLSPLKLTFYASLFISLPYVLFEIWGFVAPGMYKKEKTFSLSIGISSVLLFYTGIVFAYYLVFPLMFGFFTTTGPADITIMTDISKYLDFILNIFLAFAIAFEMPVLIFLLNWTGITSPKSLSEKRPYVIVSCFILGMLLTPP</sequence>
<keyword evidence="3 5" id="KW-1133">Transmembrane helix</keyword>
<dbReference type="NCBIfam" id="TIGR00945">
    <property type="entry name" value="tatC"/>
    <property type="match status" value="1"/>
</dbReference>
<protein>
    <recommendedName>
        <fullName evidence="7">Sec-independent protein translocase protein TatC</fullName>
    </recommendedName>
</protein>
<dbReference type="Pfam" id="PF00902">
    <property type="entry name" value="TatC"/>
    <property type="match status" value="1"/>
</dbReference>
<evidence type="ECO:0008006" key="7">
    <source>
        <dbReference type="Google" id="ProtNLM"/>
    </source>
</evidence>
<dbReference type="PANTHER" id="PTHR30371">
    <property type="entry name" value="SEC-INDEPENDENT PROTEIN TRANSLOCASE PROTEIN TATC"/>
    <property type="match status" value="1"/>
</dbReference>
<dbReference type="GO" id="GO:0009977">
    <property type="term" value="F:proton motive force dependent protein transmembrane transporter activity"/>
    <property type="evidence" value="ECO:0007669"/>
    <property type="project" value="TreeGrafter"/>
</dbReference>
<dbReference type="EMBL" id="UINC01011221">
    <property type="protein sequence ID" value="SVA49620.1"/>
    <property type="molecule type" value="Genomic_DNA"/>
</dbReference>
<dbReference type="AlphaFoldDB" id="A0A381WAR3"/>
<accession>A0A381WAR3</accession>
<keyword evidence="2 5" id="KW-0812">Transmembrane</keyword>
<evidence type="ECO:0000313" key="6">
    <source>
        <dbReference type="EMBL" id="SVA49620.1"/>
    </source>
</evidence>
<name>A0A381WAR3_9ZZZZ</name>
<dbReference type="GO" id="GO:0033281">
    <property type="term" value="C:TAT protein transport complex"/>
    <property type="evidence" value="ECO:0007669"/>
    <property type="project" value="TreeGrafter"/>
</dbReference>
<dbReference type="GO" id="GO:0043953">
    <property type="term" value="P:protein transport by the Tat complex"/>
    <property type="evidence" value="ECO:0007669"/>
    <property type="project" value="TreeGrafter"/>
</dbReference>
<feature type="transmembrane region" description="Helical" evidence="5">
    <location>
        <begin position="75"/>
        <end position="96"/>
    </location>
</feature>
<gene>
    <name evidence="6" type="ORF">METZ01_LOCUS102474</name>
</gene>
<feature type="non-terminal residue" evidence="6">
    <location>
        <position position="211"/>
    </location>
</feature>
<evidence type="ECO:0000256" key="5">
    <source>
        <dbReference type="SAM" id="Phobius"/>
    </source>
</evidence>
<reference evidence="6" key="1">
    <citation type="submission" date="2018-05" db="EMBL/GenBank/DDBJ databases">
        <authorList>
            <person name="Lanie J.A."/>
            <person name="Ng W.-L."/>
            <person name="Kazmierczak K.M."/>
            <person name="Andrzejewski T.M."/>
            <person name="Davidsen T.M."/>
            <person name="Wayne K.J."/>
            <person name="Tettelin H."/>
            <person name="Glass J.I."/>
            <person name="Rusch D."/>
            <person name="Podicherti R."/>
            <person name="Tsui H.-C.T."/>
            <person name="Winkler M.E."/>
        </authorList>
    </citation>
    <scope>NUCLEOTIDE SEQUENCE</scope>
</reference>
<feature type="transmembrane region" description="Helical" evidence="5">
    <location>
        <begin position="158"/>
        <end position="182"/>
    </location>
</feature>
<keyword evidence="4 5" id="KW-0472">Membrane</keyword>
<dbReference type="HAMAP" id="MF_00902">
    <property type="entry name" value="TatC"/>
    <property type="match status" value="1"/>
</dbReference>
<evidence type="ECO:0000256" key="4">
    <source>
        <dbReference type="ARBA" id="ARBA00023136"/>
    </source>
</evidence>
<dbReference type="PANTHER" id="PTHR30371:SF0">
    <property type="entry name" value="SEC-INDEPENDENT PROTEIN TRANSLOCASE PROTEIN TATC, CHLOROPLASTIC-RELATED"/>
    <property type="match status" value="1"/>
</dbReference>
<dbReference type="InterPro" id="IPR019820">
    <property type="entry name" value="Sec-indep_translocase_CS"/>
</dbReference>